<evidence type="ECO:0000313" key="3">
    <source>
        <dbReference type="Proteomes" id="UP000015453"/>
    </source>
</evidence>
<evidence type="ECO:0000313" key="2">
    <source>
        <dbReference type="EMBL" id="EPS58561.1"/>
    </source>
</evidence>
<feature type="region of interest" description="Disordered" evidence="1">
    <location>
        <begin position="1"/>
        <end position="23"/>
    </location>
</feature>
<dbReference type="AlphaFoldDB" id="S8C289"/>
<gene>
    <name evidence="2" type="ORF">M569_16252</name>
</gene>
<keyword evidence="3" id="KW-1185">Reference proteome</keyword>
<evidence type="ECO:0000256" key="1">
    <source>
        <dbReference type="SAM" id="MobiDB-lite"/>
    </source>
</evidence>
<accession>S8C289</accession>
<comment type="caution">
    <text evidence="2">The sequence shown here is derived from an EMBL/GenBank/DDBJ whole genome shotgun (WGS) entry which is preliminary data.</text>
</comment>
<dbReference type="Proteomes" id="UP000015453">
    <property type="component" value="Unassembled WGS sequence"/>
</dbReference>
<proteinExistence type="predicted"/>
<reference evidence="2 3" key="1">
    <citation type="journal article" date="2013" name="BMC Genomics">
        <title>The miniature genome of a carnivorous plant Genlisea aurea contains a low number of genes and short non-coding sequences.</title>
        <authorList>
            <person name="Leushkin E.V."/>
            <person name="Sutormin R.A."/>
            <person name="Nabieva E.R."/>
            <person name="Penin A.A."/>
            <person name="Kondrashov A.S."/>
            <person name="Logacheva M.D."/>
        </authorList>
    </citation>
    <scope>NUCLEOTIDE SEQUENCE [LARGE SCALE GENOMIC DNA]</scope>
</reference>
<feature type="compositionally biased region" description="Polar residues" evidence="1">
    <location>
        <begin position="1"/>
        <end position="10"/>
    </location>
</feature>
<name>S8C289_9LAMI</name>
<protein>
    <submittedName>
        <fullName evidence="2">Uncharacterized protein</fullName>
    </submittedName>
</protein>
<organism evidence="2 3">
    <name type="scientific">Genlisea aurea</name>
    <dbReference type="NCBI Taxonomy" id="192259"/>
    <lineage>
        <taxon>Eukaryota</taxon>
        <taxon>Viridiplantae</taxon>
        <taxon>Streptophyta</taxon>
        <taxon>Embryophyta</taxon>
        <taxon>Tracheophyta</taxon>
        <taxon>Spermatophyta</taxon>
        <taxon>Magnoliopsida</taxon>
        <taxon>eudicotyledons</taxon>
        <taxon>Gunneridae</taxon>
        <taxon>Pentapetalae</taxon>
        <taxon>asterids</taxon>
        <taxon>lamiids</taxon>
        <taxon>Lamiales</taxon>
        <taxon>Lentibulariaceae</taxon>
        <taxon>Genlisea</taxon>
    </lineage>
</organism>
<sequence>MDSEIRSCSSAGEKKESVFSPKDLRRSKEWIDNCWKDFNPRPDIASKFCTEDSGVALAPDRFEDEEKVLPPKSEVVRDLSNDGSLRRLRWISSGKKRNRRVHRVVDFTARVSSPDTRYSAFKKFIGSSHLKFDVDNCKNSSGGRSELISPFSSLLVSM</sequence>
<feature type="compositionally biased region" description="Basic and acidic residues" evidence="1">
    <location>
        <begin position="12"/>
        <end position="23"/>
    </location>
</feature>
<dbReference type="OrthoDB" id="922268at2759"/>
<dbReference type="EMBL" id="AUSU01009098">
    <property type="protein sequence ID" value="EPS58561.1"/>
    <property type="molecule type" value="Genomic_DNA"/>
</dbReference>